<dbReference type="CDD" id="cd03023">
    <property type="entry name" value="DsbA_Com1_like"/>
    <property type="match status" value="1"/>
</dbReference>
<keyword evidence="9" id="KW-1185">Reference proteome</keyword>
<dbReference type="PANTHER" id="PTHR13887">
    <property type="entry name" value="GLUTATHIONE S-TRANSFERASE KAPPA"/>
    <property type="match status" value="1"/>
</dbReference>
<comment type="similarity">
    <text evidence="2">Belongs to the thioredoxin family. DsbA subfamily.</text>
</comment>
<protein>
    <submittedName>
        <fullName evidence="8">DsbA family protein</fullName>
    </submittedName>
</protein>
<evidence type="ECO:0000256" key="5">
    <source>
        <dbReference type="ARBA" id="ARBA00023157"/>
    </source>
</evidence>
<name>A0ABY7TVQ1_9SPHN</name>
<keyword evidence="3" id="KW-0732">Signal</keyword>
<evidence type="ECO:0000256" key="1">
    <source>
        <dbReference type="ARBA" id="ARBA00003565"/>
    </source>
</evidence>
<sequence length="234" mass="23844">MSQFRTIALASLFGLAGGLVGATLAPMLPFGHAGQVKAVREALLERPEILSEAAEKLKSGEAEKQLAQVAPQALKPFPGAVIGNPQGSHVLVEFMDYACGYCRASEADVARLVAADPQAQVVIRQLPILTPESVDAAKMALAAAKQGKFAAFHKAMFAAGRPNAQTIAAAAQSAALDMAAAQKVVADPATQAEIEANLALARHLGLGGTPSWIAGGKILGGAVGYDALAAAIKG</sequence>
<accession>A0ABY7TVQ1</accession>
<dbReference type="EMBL" id="CP117417">
    <property type="protein sequence ID" value="WCT77311.1"/>
    <property type="molecule type" value="Genomic_DNA"/>
</dbReference>
<evidence type="ECO:0000256" key="3">
    <source>
        <dbReference type="ARBA" id="ARBA00022729"/>
    </source>
</evidence>
<keyword evidence="6" id="KW-0676">Redox-active center</keyword>
<dbReference type="RefSeq" id="WP_273617691.1">
    <property type="nucleotide sequence ID" value="NZ_CP117417.1"/>
</dbReference>
<dbReference type="InterPro" id="IPR013766">
    <property type="entry name" value="Thioredoxin_domain"/>
</dbReference>
<proteinExistence type="inferred from homology"/>
<keyword evidence="4" id="KW-0560">Oxidoreductase</keyword>
<evidence type="ECO:0000259" key="7">
    <source>
        <dbReference type="PROSITE" id="PS51352"/>
    </source>
</evidence>
<dbReference type="Proteomes" id="UP001218231">
    <property type="component" value="Chromosome"/>
</dbReference>
<evidence type="ECO:0000256" key="4">
    <source>
        <dbReference type="ARBA" id="ARBA00023002"/>
    </source>
</evidence>
<organism evidence="8 9">
    <name type="scientific">Novosphingobium humi</name>
    <dbReference type="NCBI Taxonomy" id="2282397"/>
    <lineage>
        <taxon>Bacteria</taxon>
        <taxon>Pseudomonadati</taxon>
        <taxon>Pseudomonadota</taxon>
        <taxon>Alphaproteobacteria</taxon>
        <taxon>Sphingomonadales</taxon>
        <taxon>Sphingomonadaceae</taxon>
        <taxon>Novosphingobium</taxon>
    </lineage>
</organism>
<dbReference type="Gene3D" id="3.40.30.10">
    <property type="entry name" value="Glutaredoxin"/>
    <property type="match status" value="1"/>
</dbReference>
<feature type="domain" description="Thioredoxin" evidence="7">
    <location>
        <begin position="43"/>
        <end position="234"/>
    </location>
</feature>
<evidence type="ECO:0000256" key="6">
    <source>
        <dbReference type="ARBA" id="ARBA00023284"/>
    </source>
</evidence>
<evidence type="ECO:0000256" key="2">
    <source>
        <dbReference type="ARBA" id="ARBA00005791"/>
    </source>
</evidence>
<comment type="function">
    <text evidence="1">May be required for disulfide bond formation in some proteins.</text>
</comment>
<reference evidence="8 9" key="1">
    <citation type="submission" date="2023-02" db="EMBL/GenBank/DDBJ databases">
        <title>Genome sequence of Novosphingobium humi KACC 19094.</title>
        <authorList>
            <person name="Kim S."/>
            <person name="Heo J."/>
            <person name="Kwon S.-W."/>
        </authorList>
    </citation>
    <scope>NUCLEOTIDE SEQUENCE [LARGE SCALE GENOMIC DNA]</scope>
    <source>
        <strain evidence="8 9">KACC 19094</strain>
    </source>
</reference>
<keyword evidence="5" id="KW-1015">Disulfide bond</keyword>
<gene>
    <name evidence="8" type="ORF">PQ457_15555</name>
</gene>
<dbReference type="Pfam" id="PF13462">
    <property type="entry name" value="Thioredoxin_4"/>
    <property type="match status" value="1"/>
</dbReference>
<dbReference type="InterPro" id="IPR012336">
    <property type="entry name" value="Thioredoxin-like_fold"/>
</dbReference>
<dbReference type="SUPFAM" id="SSF52833">
    <property type="entry name" value="Thioredoxin-like"/>
    <property type="match status" value="1"/>
</dbReference>
<evidence type="ECO:0000313" key="8">
    <source>
        <dbReference type="EMBL" id="WCT77311.1"/>
    </source>
</evidence>
<dbReference type="PROSITE" id="PS51352">
    <property type="entry name" value="THIOREDOXIN_2"/>
    <property type="match status" value="1"/>
</dbReference>
<dbReference type="PANTHER" id="PTHR13887:SF14">
    <property type="entry name" value="DISULFIDE BOND FORMATION PROTEIN D"/>
    <property type="match status" value="1"/>
</dbReference>
<dbReference type="InterPro" id="IPR036249">
    <property type="entry name" value="Thioredoxin-like_sf"/>
</dbReference>
<evidence type="ECO:0000313" key="9">
    <source>
        <dbReference type="Proteomes" id="UP001218231"/>
    </source>
</evidence>